<dbReference type="Proteomes" id="UP001595824">
    <property type="component" value="Unassembled WGS sequence"/>
</dbReference>
<accession>A0ABV8TM62</accession>
<dbReference type="EMBL" id="JBHSDP010000027">
    <property type="protein sequence ID" value="MFC4331579.1"/>
    <property type="molecule type" value="Genomic_DNA"/>
</dbReference>
<evidence type="ECO:0000313" key="2">
    <source>
        <dbReference type="Proteomes" id="UP001595824"/>
    </source>
</evidence>
<name>A0ABV8TM62_9ACTN</name>
<organism evidence="1 2">
    <name type="scientific">Streptomyces andamanensis</name>
    <dbReference type="NCBI Taxonomy" id="1565035"/>
    <lineage>
        <taxon>Bacteria</taxon>
        <taxon>Bacillati</taxon>
        <taxon>Actinomycetota</taxon>
        <taxon>Actinomycetes</taxon>
        <taxon>Kitasatosporales</taxon>
        <taxon>Streptomycetaceae</taxon>
        <taxon>Streptomyces</taxon>
    </lineage>
</organism>
<keyword evidence="2" id="KW-1185">Reference proteome</keyword>
<gene>
    <name evidence="1" type="ORF">ACFPC0_28165</name>
</gene>
<sequence length="123" mass="13623">MAEQRPSDHHVSGRLLAALWTLRLLAGRPGEPPEPDDLLVKEMPMDFLGEELSSVMDHLMTARRRGGGHWKAAAETFRELPGPLLPRRIPGHTMSPGEQRAFVAGYAEQRTAYAEKYGHLVAG</sequence>
<comment type="caution">
    <text evidence="1">The sequence shown here is derived from an EMBL/GenBank/DDBJ whole genome shotgun (WGS) entry which is preliminary data.</text>
</comment>
<dbReference type="RefSeq" id="WP_381742947.1">
    <property type="nucleotide sequence ID" value="NZ_JBHSDP010000027.1"/>
</dbReference>
<protein>
    <submittedName>
        <fullName evidence="1">Uncharacterized protein</fullName>
    </submittedName>
</protein>
<proteinExistence type="predicted"/>
<evidence type="ECO:0000313" key="1">
    <source>
        <dbReference type="EMBL" id="MFC4331579.1"/>
    </source>
</evidence>
<reference evidence="2" key="1">
    <citation type="journal article" date="2019" name="Int. J. Syst. Evol. Microbiol.">
        <title>The Global Catalogue of Microorganisms (GCM) 10K type strain sequencing project: providing services to taxonomists for standard genome sequencing and annotation.</title>
        <authorList>
            <consortium name="The Broad Institute Genomics Platform"/>
            <consortium name="The Broad Institute Genome Sequencing Center for Infectious Disease"/>
            <person name="Wu L."/>
            <person name="Ma J."/>
        </authorList>
    </citation>
    <scope>NUCLEOTIDE SEQUENCE [LARGE SCALE GENOMIC DNA]</scope>
    <source>
        <strain evidence="2">PCU 347</strain>
    </source>
</reference>